<comment type="caution">
    <text evidence="1">The sequence shown here is derived from an EMBL/GenBank/DDBJ whole genome shotgun (WGS) entry which is preliminary data.</text>
</comment>
<evidence type="ECO:0000313" key="1">
    <source>
        <dbReference type="EMBL" id="PRY03935.1"/>
    </source>
</evidence>
<name>A0A2T0QIL7_9ACTN</name>
<keyword evidence="2" id="KW-1185">Reference proteome</keyword>
<evidence type="ECO:0000313" key="2">
    <source>
        <dbReference type="Proteomes" id="UP000238083"/>
    </source>
</evidence>
<dbReference type="EMBL" id="PVZF01000053">
    <property type="protein sequence ID" value="PRY03935.1"/>
    <property type="molecule type" value="Genomic_DNA"/>
</dbReference>
<gene>
    <name evidence="1" type="ORF">CLV37_1533</name>
</gene>
<accession>A0A2T0QIL7</accession>
<proteinExistence type="predicted"/>
<organism evidence="1 2">
    <name type="scientific">Kineococcus rhizosphaerae</name>
    <dbReference type="NCBI Taxonomy" id="559628"/>
    <lineage>
        <taxon>Bacteria</taxon>
        <taxon>Bacillati</taxon>
        <taxon>Actinomycetota</taxon>
        <taxon>Actinomycetes</taxon>
        <taxon>Kineosporiales</taxon>
        <taxon>Kineosporiaceae</taxon>
        <taxon>Kineococcus</taxon>
    </lineage>
</organism>
<dbReference type="AlphaFoldDB" id="A0A2T0QIL7"/>
<protein>
    <submittedName>
        <fullName evidence="1">Uncharacterized protein</fullName>
    </submittedName>
</protein>
<reference evidence="1 2" key="1">
    <citation type="submission" date="2018-03" db="EMBL/GenBank/DDBJ databases">
        <title>Genomic Encyclopedia of Archaeal and Bacterial Type Strains, Phase II (KMG-II): from individual species to whole genera.</title>
        <authorList>
            <person name="Goeker M."/>
        </authorList>
    </citation>
    <scope>NUCLEOTIDE SEQUENCE [LARGE SCALE GENOMIC DNA]</scope>
    <source>
        <strain evidence="1 2">DSM 19711</strain>
    </source>
</reference>
<dbReference type="Proteomes" id="UP000238083">
    <property type="component" value="Unassembled WGS sequence"/>
</dbReference>
<sequence length="63" mass="7161">MLIEAHDEWQSGERRYLSEASMALLTPPEPTVLPTAALRADVDMKRHGFSAVFMWDTTPGWSR</sequence>